<dbReference type="CDD" id="cd03441">
    <property type="entry name" value="R_hydratase_like"/>
    <property type="match status" value="1"/>
</dbReference>
<dbReference type="Proteomes" id="UP000199546">
    <property type="component" value="Unassembled WGS sequence"/>
</dbReference>
<dbReference type="Pfam" id="PF13452">
    <property type="entry name" value="FAS1_DH_region"/>
    <property type="match status" value="1"/>
</dbReference>
<dbReference type="OrthoDB" id="4235906at2"/>
<name>A0A1I7D1U4_9ACTN</name>
<proteinExistence type="predicted"/>
<feature type="domain" description="FAS1-like dehydratase" evidence="1">
    <location>
        <begin position="14"/>
        <end position="146"/>
    </location>
</feature>
<evidence type="ECO:0000313" key="2">
    <source>
        <dbReference type="EMBL" id="SFU05634.1"/>
    </source>
</evidence>
<dbReference type="InterPro" id="IPR029069">
    <property type="entry name" value="HotDog_dom_sf"/>
</dbReference>
<protein>
    <submittedName>
        <fullName evidence="2">N-terminal half of MaoC dehydratase</fullName>
    </submittedName>
</protein>
<evidence type="ECO:0000259" key="1">
    <source>
        <dbReference type="Pfam" id="PF13452"/>
    </source>
</evidence>
<accession>A0A1I7D1U4</accession>
<dbReference type="Gene3D" id="3.10.129.10">
    <property type="entry name" value="Hotdog Thioesterase"/>
    <property type="match status" value="1"/>
</dbReference>
<dbReference type="AlphaFoldDB" id="A0A1I7D1U4"/>
<sequence length="164" mass="18318">MTSLLTDEARGWLGAEQTFEPWLVTRMQIAQYAHTLGITDRVHLDVEEARRAGHRDVVAPLGFHLVIRHAAPNLIPITELAEDGGSDDMTPPSTAQRRMAGETTTTFHEPIVAGDEIRLSKRIGSLEEKQGRSGPLVFVGYDLEYRREGSGDLVIAERYVRILR</sequence>
<organism evidence="2 3">
    <name type="scientific">Geodermatophilus amargosae</name>
    <dbReference type="NCBI Taxonomy" id="1296565"/>
    <lineage>
        <taxon>Bacteria</taxon>
        <taxon>Bacillati</taxon>
        <taxon>Actinomycetota</taxon>
        <taxon>Actinomycetes</taxon>
        <taxon>Geodermatophilales</taxon>
        <taxon>Geodermatophilaceae</taxon>
        <taxon>Geodermatophilus</taxon>
    </lineage>
</organism>
<dbReference type="RefSeq" id="WP_093584192.1">
    <property type="nucleotide sequence ID" value="NZ_FPBA01000031.1"/>
</dbReference>
<reference evidence="3" key="1">
    <citation type="submission" date="2016-10" db="EMBL/GenBank/DDBJ databases">
        <authorList>
            <person name="Varghese N."/>
            <person name="Submissions S."/>
        </authorList>
    </citation>
    <scope>NUCLEOTIDE SEQUENCE [LARGE SCALE GENOMIC DNA]</scope>
    <source>
        <strain evidence="3">DSM 46136</strain>
    </source>
</reference>
<dbReference type="EMBL" id="FPBA01000031">
    <property type="protein sequence ID" value="SFU05634.1"/>
    <property type="molecule type" value="Genomic_DNA"/>
</dbReference>
<gene>
    <name evidence="2" type="ORF">SAMN05660657_05176</name>
</gene>
<dbReference type="STRING" id="1296565.SAMN05660657_05176"/>
<dbReference type="InterPro" id="IPR039569">
    <property type="entry name" value="FAS1-like_DH_region"/>
</dbReference>
<evidence type="ECO:0000313" key="3">
    <source>
        <dbReference type="Proteomes" id="UP000199546"/>
    </source>
</evidence>
<keyword evidence="3" id="KW-1185">Reference proteome</keyword>
<dbReference type="SUPFAM" id="SSF54637">
    <property type="entry name" value="Thioesterase/thiol ester dehydrase-isomerase"/>
    <property type="match status" value="1"/>
</dbReference>